<evidence type="ECO:0000256" key="7">
    <source>
        <dbReference type="ARBA" id="ARBA00022692"/>
    </source>
</evidence>
<dbReference type="InterPro" id="IPR001460">
    <property type="entry name" value="PCN-bd_Tpept"/>
</dbReference>
<protein>
    <submittedName>
        <fullName evidence="16">Penicillin-binding protein 2</fullName>
        <ecNumber evidence="16">3.4.16.4</ecNumber>
    </submittedName>
</protein>
<evidence type="ECO:0000256" key="1">
    <source>
        <dbReference type="ARBA" id="ARBA00004167"/>
    </source>
</evidence>
<dbReference type="Gene3D" id="3.90.1310.10">
    <property type="entry name" value="Penicillin-binding protein 2a (Domain 2)"/>
    <property type="match status" value="1"/>
</dbReference>
<dbReference type="GO" id="GO:0009002">
    <property type="term" value="F:serine-type D-Ala-D-Ala carboxypeptidase activity"/>
    <property type="evidence" value="ECO:0007669"/>
    <property type="project" value="UniProtKB-EC"/>
</dbReference>
<dbReference type="InterPro" id="IPR050515">
    <property type="entry name" value="Beta-lactam/transpept"/>
</dbReference>
<feature type="domain" description="Penicillin-binding protein dimerisation" evidence="15">
    <location>
        <begin position="61"/>
        <end position="232"/>
    </location>
</feature>
<evidence type="ECO:0000256" key="9">
    <source>
        <dbReference type="ARBA" id="ARBA00022960"/>
    </source>
</evidence>
<dbReference type="Pfam" id="PF03717">
    <property type="entry name" value="PBP_dimer"/>
    <property type="match status" value="1"/>
</dbReference>
<dbReference type="Gene3D" id="3.40.710.10">
    <property type="entry name" value="DD-peptidase/beta-lactamase superfamily"/>
    <property type="match status" value="1"/>
</dbReference>
<dbReference type="Proteomes" id="UP001279642">
    <property type="component" value="Unassembled WGS sequence"/>
</dbReference>
<evidence type="ECO:0000256" key="2">
    <source>
        <dbReference type="ARBA" id="ARBA00004236"/>
    </source>
</evidence>
<evidence type="ECO:0000256" key="8">
    <source>
        <dbReference type="ARBA" id="ARBA00022801"/>
    </source>
</evidence>
<sequence>MNKQQSQTIQRVFSRRVALLGGGQVLLLSALFSRMYYLQVLESDKYKVLAEENRINRRLLPPSRGLILDRFGVPLANNFPNYRAMLIAEQTPDLEETLRDFSQLVPMSERERTKVLRERARNRAFMPITVKEDLTWEQVAQVEINLPDLPGISIDVDQKRHYPYGGITSHILGYVASVSETDLTKDPDPLLQLPGFHIGKNGLEKQYEMLLRGKAGESQFEVNSVGRTIRELTRQEGQPGEDLVSTLDIGLQQFTHQRLASELAGAAVVMDIFSGDVLALASTPSYDPAAFSRGLTSLEWQALTTDIYGPLTNKAIAGQYPPGSTFKLMTALAALKAGINPSATVFCSGVTALGNARFHCWRKEGHGTQGMTDALKNSCDVYFYEMARRIGIDAIAEMARLFGLGQPEGLDLPGEKYGLIPDRGWKRATMGEPWHQGETLVNAIGQGFVQATPLQLCVMVSRVANGGYAVRPHLMRAAGDASQVKVDGPSTYPSIGVDADWLSIVRTGMDRVSNEQRGTAFRSRITIPGMELAGKTGSSQVRRITMAERSRGVRKNEDLPWNQRDHALFVAFAPVHAPRYACCVVVEHGGGGSTVAAPIARDILIECQRRDPSRRNPNIEGGRNEMP</sequence>
<reference evidence="16 17" key="1">
    <citation type="journal article" date="2016" name="Antonie Van Leeuwenhoek">
        <title>Dongia soli sp. nov., isolated from soil from Dokdo, Korea.</title>
        <authorList>
            <person name="Kim D.U."/>
            <person name="Lee H."/>
            <person name="Kim H."/>
            <person name="Kim S.G."/>
            <person name="Ka J.O."/>
        </authorList>
    </citation>
    <scope>NUCLEOTIDE SEQUENCE [LARGE SCALE GENOMIC DNA]</scope>
    <source>
        <strain evidence="16 17">D78</strain>
    </source>
</reference>
<evidence type="ECO:0000259" key="15">
    <source>
        <dbReference type="Pfam" id="PF03717"/>
    </source>
</evidence>
<evidence type="ECO:0000256" key="11">
    <source>
        <dbReference type="ARBA" id="ARBA00022989"/>
    </source>
</evidence>
<keyword evidence="7" id="KW-0812">Transmembrane</keyword>
<dbReference type="InterPro" id="IPR036138">
    <property type="entry name" value="PBP_dimer_sf"/>
</dbReference>
<accession>A0ABU5EDY0</accession>
<dbReference type="PANTHER" id="PTHR30627">
    <property type="entry name" value="PEPTIDOGLYCAN D,D-TRANSPEPTIDASE"/>
    <property type="match status" value="1"/>
</dbReference>
<gene>
    <name evidence="16" type="primary">mrdA</name>
    <name evidence="16" type="ORF">SMD27_15600</name>
</gene>
<keyword evidence="12" id="KW-0472">Membrane</keyword>
<evidence type="ECO:0000259" key="14">
    <source>
        <dbReference type="Pfam" id="PF00905"/>
    </source>
</evidence>
<keyword evidence="11" id="KW-1133">Transmembrane helix</keyword>
<dbReference type="RefSeq" id="WP_320509335.1">
    <property type="nucleotide sequence ID" value="NZ_JAXCLW010000004.1"/>
</dbReference>
<evidence type="ECO:0000256" key="4">
    <source>
        <dbReference type="ARBA" id="ARBA00022519"/>
    </source>
</evidence>
<dbReference type="SUPFAM" id="SSF56601">
    <property type="entry name" value="beta-lactamase/transpeptidase-like"/>
    <property type="match status" value="1"/>
</dbReference>
<evidence type="ECO:0000256" key="13">
    <source>
        <dbReference type="ARBA" id="ARBA00023316"/>
    </source>
</evidence>
<dbReference type="NCBIfam" id="TIGR03423">
    <property type="entry name" value="pbp2_mrdA"/>
    <property type="match status" value="1"/>
</dbReference>
<organism evidence="16 17">
    <name type="scientific">Dongia soli</name>
    <dbReference type="NCBI Taxonomy" id="600628"/>
    <lineage>
        <taxon>Bacteria</taxon>
        <taxon>Pseudomonadati</taxon>
        <taxon>Pseudomonadota</taxon>
        <taxon>Alphaproteobacteria</taxon>
        <taxon>Rhodospirillales</taxon>
        <taxon>Dongiaceae</taxon>
        <taxon>Dongia</taxon>
    </lineage>
</organism>
<keyword evidence="5 16" id="KW-0121">Carboxypeptidase</keyword>
<dbReference type="PANTHER" id="PTHR30627:SF2">
    <property type="entry name" value="PEPTIDOGLYCAN D,D-TRANSPEPTIDASE MRDA"/>
    <property type="match status" value="1"/>
</dbReference>
<keyword evidence="3" id="KW-1003">Cell membrane</keyword>
<dbReference type="EMBL" id="JAXCLW010000004">
    <property type="protein sequence ID" value="MDY0884269.1"/>
    <property type="molecule type" value="Genomic_DNA"/>
</dbReference>
<dbReference type="InterPro" id="IPR005311">
    <property type="entry name" value="PBP_dimer"/>
</dbReference>
<dbReference type="Pfam" id="PF00905">
    <property type="entry name" value="Transpeptidase"/>
    <property type="match status" value="1"/>
</dbReference>
<keyword evidence="17" id="KW-1185">Reference proteome</keyword>
<proteinExistence type="predicted"/>
<evidence type="ECO:0000256" key="5">
    <source>
        <dbReference type="ARBA" id="ARBA00022645"/>
    </source>
</evidence>
<keyword evidence="6" id="KW-0645">Protease</keyword>
<keyword evidence="4" id="KW-0997">Cell inner membrane</keyword>
<evidence type="ECO:0000256" key="10">
    <source>
        <dbReference type="ARBA" id="ARBA00022984"/>
    </source>
</evidence>
<dbReference type="SUPFAM" id="SSF56519">
    <property type="entry name" value="Penicillin binding protein dimerisation domain"/>
    <property type="match status" value="1"/>
</dbReference>
<dbReference type="InterPro" id="IPR012338">
    <property type="entry name" value="Beta-lactam/transpept-like"/>
</dbReference>
<keyword evidence="10" id="KW-0573">Peptidoglycan synthesis</keyword>
<dbReference type="Gene3D" id="3.30.1390.30">
    <property type="entry name" value="Penicillin-binding protein 2a, domain 3"/>
    <property type="match status" value="1"/>
</dbReference>
<evidence type="ECO:0000256" key="6">
    <source>
        <dbReference type="ARBA" id="ARBA00022670"/>
    </source>
</evidence>
<keyword evidence="8 16" id="KW-0378">Hydrolase</keyword>
<evidence type="ECO:0000313" key="16">
    <source>
        <dbReference type="EMBL" id="MDY0884269.1"/>
    </source>
</evidence>
<dbReference type="InterPro" id="IPR017790">
    <property type="entry name" value="Penicillin-binding_protein_2"/>
</dbReference>
<dbReference type="EC" id="3.4.16.4" evidence="16"/>
<keyword evidence="9" id="KW-0133">Cell shape</keyword>
<evidence type="ECO:0000256" key="3">
    <source>
        <dbReference type="ARBA" id="ARBA00022475"/>
    </source>
</evidence>
<name>A0ABU5EDY0_9PROT</name>
<evidence type="ECO:0000256" key="12">
    <source>
        <dbReference type="ARBA" id="ARBA00023136"/>
    </source>
</evidence>
<comment type="subcellular location">
    <subcellularLocation>
        <location evidence="2">Cell membrane</location>
    </subcellularLocation>
    <subcellularLocation>
        <location evidence="1">Membrane</location>
        <topology evidence="1">Single-pass membrane protein</topology>
    </subcellularLocation>
</comment>
<comment type="caution">
    <text evidence="16">The sequence shown here is derived from an EMBL/GenBank/DDBJ whole genome shotgun (WGS) entry which is preliminary data.</text>
</comment>
<evidence type="ECO:0000313" key="17">
    <source>
        <dbReference type="Proteomes" id="UP001279642"/>
    </source>
</evidence>
<keyword evidence="13" id="KW-0961">Cell wall biogenesis/degradation</keyword>
<feature type="domain" description="Penicillin-binding protein transpeptidase" evidence="14">
    <location>
        <begin position="265"/>
        <end position="604"/>
    </location>
</feature>